<keyword evidence="4" id="KW-0449">Lipoprotein</keyword>
<dbReference type="Proteomes" id="UP000293172">
    <property type="component" value="Unassembled WGS sequence"/>
</dbReference>
<gene>
    <name evidence="6" type="ORF">DNK44_19915</name>
</gene>
<evidence type="ECO:0000256" key="2">
    <source>
        <dbReference type="ARBA" id="ARBA00023136"/>
    </source>
</evidence>
<dbReference type="Gene3D" id="2.40.128.200">
    <property type="match status" value="1"/>
</dbReference>
<dbReference type="AlphaFoldDB" id="A0A4V2KBN3"/>
<dbReference type="PROSITE" id="PS51257">
    <property type="entry name" value="PROKAR_LIPOPROTEIN"/>
    <property type="match status" value="1"/>
</dbReference>
<dbReference type="Pfam" id="PF09864">
    <property type="entry name" value="MliC"/>
    <property type="match status" value="1"/>
</dbReference>
<evidence type="ECO:0000313" key="6">
    <source>
        <dbReference type="EMBL" id="TBU87670.1"/>
    </source>
</evidence>
<sequence length="108" mass="11697">MDRIRMGAALAVLGMFAGCAGDYAETQGWTRWVCDSQAEVSWRFADSAHEQVDVRLGGSDSVHRLSLEPSGSGTLYSDGRLSFHTKGEEGLIYRTANDDLIGRGCKAP</sequence>
<keyword evidence="2" id="KW-0472">Membrane</keyword>
<evidence type="ECO:0000259" key="5">
    <source>
        <dbReference type="Pfam" id="PF09864"/>
    </source>
</evidence>
<organism evidence="6 7">
    <name type="scientific">Phytopseudomonas dryadis</name>
    <dbReference type="NCBI Taxonomy" id="2487520"/>
    <lineage>
        <taxon>Bacteria</taxon>
        <taxon>Pseudomonadati</taxon>
        <taxon>Pseudomonadota</taxon>
        <taxon>Gammaproteobacteria</taxon>
        <taxon>Pseudomonadales</taxon>
        <taxon>Pseudomonadaceae</taxon>
        <taxon>Phytopseudomonas</taxon>
    </lineage>
</organism>
<name>A0A4V2KBN3_9GAMM</name>
<dbReference type="InterPro" id="IPR036328">
    <property type="entry name" value="MliC_sf"/>
</dbReference>
<dbReference type="OrthoDB" id="6980573at2"/>
<accession>A0A4V2KBN3</accession>
<evidence type="ECO:0000256" key="1">
    <source>
        <dbReference type="ARBA" id="ARBA00022729"/>
    </source>
</evidence>
<evidence type="ECO:0000313" key="7">
    <source>
        <dbReference type="Proteomes" id="UP000293172"/>
    </source>
</evidence>
<feature type="domain" description="C-type lysozyme inhibitor" evidence="5">
    <location>
        <begin position="32"/>
        <end position="99"/>
    </location>
</feature>
<dbReference type="InterPro" id="IPR018660">
    <property type="entry name" value="MliC"/>
</dbReference>
<dbReference type="SUPFAM" id="SSF141488">
    <property type="entry name" value="YdhA-like"/>
    <property type="match status" value="1"/>
</dbReference>
<proteinExistence type="predicted"/>
<keyword evidence="3" id="KW-0564">Palmitate</keyword>
<evidence type="ECO:0000256" key="3">
    <source>
        <dbReference type="ARBA" id="ARBA00023139"/>
    </source>
</evidence>
<dbReference type="EMBL" id="QJUL01000036">
    <property type="protein sequence ID" value="TBU87670.1"/>
    <property type="molecule type" value="Genomic_DNA"/>
</dbReference>
<reference evidence="6 7" key="1">
    <citation type="submission" date="2018-06" db="EMBL/GenBank/DDBJ databases">
        <title>Three novel Pseudomonas species isolated from symptomatic oak.</title>
        <authorList>
            <person name="Bueno-Gonzalez V."/>
            <person name="Brady C."/>
        </authorList>
    </citation>
    <scope>NUCLEOTIDE SEQUENCE [LARGE SCALE GENOMIC DNA]</scope>
    <source>
        <strain evidence="6 7">P6B</strain>
    </source>
</reference>
<keyword evidence="1" id="KW-0732">Signal</keyword>
<comment type="caution">
    <text evidence="6">The sequence shown here is derived from an EMBL/GenBank/DDBJ whole genome shotgun (WGS) entry which is preliminary data.</text>
</comment>
<protein>
    <recommendedName>
        <fullName evidence="5">C-type lysozyme inhibitor domain-containing protein</fullName>
    </recommendedName>
</protein>
<evidence type="ECO:0000256" key="4">
    <source>
        <dbReference type="ARBA" id="ARBA00023288"/>
    </source>
</evidence>